<reference evidence="4 5" key="1">
    <citation type="submission" date="2019-10" db="EMBL/GenBank/DDBJ databases">
        <title>Genome diversity of Sutterella seckii.</title>
        <authorList>
            <person name="Chaplin A.V."/>
            <person name="Sokolova S.R."/>
            <person name="Mosin K.A."/>
            <person name="Ivanova E.L."/>
            <person name="Kochetkova T.O."/>
            <person name="Goltsov A.Y."/>
            <person name="Trofimov D.Y."/>
            <person name="Efimov B.A."/>
        </authorList>
    </citation>
    <scope>NUCLEOTIDE SEQUENCE [LARGE SCALE GENOMIC DNA]</scope>
    <source>
        <strain evidence="4 5">ASD393</strain>
    </source>
</reference>
<dbReference type="SUPFAM" id="SSF53448">
    <property type="entry name" value="Nucleotide-diphospho-sugar transferases"/>
    <property type="match status" value="1"/>
</dbReference>
<evidence type="ECO:0000313" key="4">
    <source>
        <dbReference type="EMBL" id="KAB7662465.1"/>
    </source>
</evidence>
<dbReference type="InterPro" id="IPR050065">
    <property type="entry name" value="GlmU-like"/>
</dbReference>
<dbReference type="InterPro" id="IPR005835">
    <property type="entry name" value="NTP_transferase_dom"/>
</dbReference>
<organism evidence="4 5">
    <name type="scientific">Sutterella seckii</name>
    <dbReference type="NCBI Taxonomy" id="1944635"/>
    <lineage>
        <taxon>Bacteria</taxon>
        <taxon>Pseudomonadati</taxon>
        <taxon>Pseudomonadota</taxon>
        <taxon>Betaproteobacteria</taxon>
        <taxon>Burkholderiales</taxon>
        <taxon>Sutterellaceae</taxon>
        <taxon>Sutterella</taxon>
    </lineage>
</organism>
<proteinExistence type="predicted"/>
<comment type="caution">
    <text evidence="4">The sequence shown here is derived from an EMBL/GenBank/DDBJ whole genome shotgun (WGS) entry which is preliminary data.</text>
</comment>
<evidence type="ECO:0000256" key="2">
    <source>
        <dbReference type="ARBA" id="ARBA00022695"/>
    </source>
</evidence>
<dbReference type="AlphaFoldDB" id="A0A6I1EP10"/>
<dbReference type="Proteomes" id="UP000430564">
    <property type="component" value="Unassembled WGS sequence"/>
</dbReference>
<dbReference type="Gene3D" id="3.90.550.10">
    <property type="entry name" value="Spore Coat Polysaccharide Biosynthesis Protein SpsA, Chain A"/>
    <property type="match status" value="1"/>
</dbReference>
<feature type="domain" description="Nucleotidyl transferase" evidence="3">
    <location>
        <begin position="3"/>
        <end position="141"/>
    </location>
</feature>
<dbReference type="OrthoDB" id="9788272at2"/>
<dbReference type="RefSeq" id="WP_152157643.1">
    <property type="nucleotide sequence ID" value="NZ_WEHX01000007.1"/>
</dbReference>
<dbReference type="CDD" id="cd06422">
    <property type="entry name" value="NTP_transferase_like_1"/>
    <property type="match status" value="1"/>
</dbReference>
<gene>
    <name evidence="4" type="ORF">GBM95_02525</name>
</gene>
<sequence length="231" mass="24780">MRALLFAAGEGRRMRPLTQILPKPLIEVGGVPMAVRQILALRKAGITEIVVNAAHGARILMAELGDGRSLGVKLLWSVEGFTAEDALETRGGIVRALPLLGSGPFIAVAGDIVTDFDYSALVRRAGTLSSGGSLAHLVLVPNPGFHAKGDFGLADGKVCRTGEKFTFSSLALYHPAMFEGLPDERAKLFPWMNEWIDRGQVSGELYRGRWANVGTPEELSRAEALFAGDPE</sequence>
<dbReference type="GO" id="GO:0016779">
    <property type="term" value="F:nucleotidyltransferase activity"/>
    <property type="evidence" value="ECO:0007669"/>
    <property type="project" value="UniProtKB-KW"/>
</dbReference>
<keyword evidence="2" id="KW-0548">Nucleotidyltransferase</keyword>
<accession>A0A6I1EP10</accession>
<dbReference type="PANTHER" id="PTHR43584:SF8">
    <property type="entry name" value="N-ACETYLMURAMATE ALPHA-1-PHOSPHATE URIDYLYLTRANSFERASE"/>
    <property type="match status" value="1"/>
</dbReference>
<dbReference type="Pfam" id="PF00483">
    <property type="entry name" value="NTP_transferase"/>
    <property type="match status" value="1"/>
</dbReference>
<protein>
    <submittedName>
        <fullName evidence="4">Nucleotidyltransferase family protein</fullName>
    </submittedName>
</protein>
<dbReference type="PANTHER" id="PTHR43584">
    <property type="entry name" value="NUCLEOTIDYL TRANSFERASE"/>
    <property type="match status" value="1"/>
</dbReference>
<keyword evidence="1 4" id="KW-0808">Transferase</keyword>
<evidence type="ECO:0000313" key="5">
    <source>
        <dbReference type="Proteomes" id="UP000430564"/>
    </source>
</evidence>
<dbReference type="EMBL" id="WEHX01000007">
    <property type="protein sequence ID" value="KAB7662465.1"/>
    <property type="molecule type" value="Genomic_DNA"/>
</dbReference>
<dbReference type="InterPro" id="IPR029044">
    <property type="entry name" value="Nucleotide-diphossugar_trans"/>
</dbReference>
<evidence type="ECO:0000256" key="1">
    <source>
        <dbReference type="ARBA" id="ARBA00022679"/>
    </source>
</evidence>
<name>A0A6I1EP10_9BURK</name>
<evidence type="ECO:0000259" key="3">
    <source>
        <dbReference type="Pfam" id="PF00483"/>
    </source>
</evidence>